<dbReference type="SUPFAM" id="SSF56281">
    <property type="entry name" value="Metallo-hydrolase/oxidoreductase"/>
    <property type="match status" value="1"/>
</dbReference>
<evidence type="ECO:0000259" key="2">
    <source>
        <dbReference type="SMART" id="SM00849"/>
    </source>
</evidence>
<dbReference type="AlphaFoldDB" id="A0A1H6FK53"/>
<sequence>MRLTVLGKSPSWEDAGGACSGYLLEEGSTAVLLECGNGVFGKLRLYRDYAEIDAVVVSHFHGDHVLDLIPFSYALTYSPRPRAVGARPRLIGPPRFGERLRTIAAVFEDRELVDRAFEVVEYRGGDAFTVGGIAFRTAPVPHFTETFAIAVEPPGGRADERPSRLVFGADCGPSEELVKFAQGADLLMLEATLVTPEPPLAGRRRGHLTPREAGEHAARAGARKLVLTHVSDEVDPAWAQREAQAAFDGEVVVAHEGLVLELD</sequence>
<organism evidence="3 4">
    <name type="scientific">Thermoleophilum album</name>
    <dbReference type="NCBI Taxonomy" id="29539"/>
    <lineage>
        <taxon>Bacteria</taxon>
        <taxon>Bacillati</taxon>
        <taxon>Actinomycetota</taxon>
        <taxon>Thermoleophilia</taxon>
        <taxon>Thermoleophilales</taxon>
        <taxon>Thermoleophilaceae</taxon>
        <taxon>Thermoleophilum</taxon>
    </lineage>
</organism>
<protein>
    <submittedName>
        <fullName evidence="3">Ribonuclease BN, tRNA processing enzyme</fullName>
    </submittedName>
</protein>
<evidence type="ECO:0000313" key="4">
    <source>
        <dbReference type="Proteomes" id="UP000222056"/>
    </source>
</evidence>
<evidence type="ECO:0000256" key="1">
    <source>
        <dbReference type="ARBA" id="ARBA00022759"/>
    </source>
</evidence>
<dbReference type="SMART" id="SM00849">
    <property type="entry name" value="Lactamase_B"/>
    <property type="match status" value="1"/>
</dbReference>
<dbReference type="Proteomes" id="UP000222056">
    <property type="component" value="Unassembled WGS sequence"/>
</dbReference>
<dbReference type="Pfam" id="PF12706">
    <property type="entry name" value="Lactamase_B_2"/>
    <property type="match status" value="1"/>
</dbReference>
<dbReference type="InterPro" id="IPR001279">
    <property type="entry name" value="Metallo-B-lactamas"/>
</dbReference>
<dbReference type="CDD" id="cd07716">
    <property type="entry name" value="RNaseZ_short-form-like_MBL-fold"/>
    <property type="match status" value="1"/>
</dbReference>
<dbReference type="EMBL" id="FNWJ01000001">
    <property type="protein sequence ID" value="SEH10538.1"/>
    <property type="molecule type" value="Genomic_DNA"/>
</dbReference>
<feature type="domain" description="Metallo-beta-lactamase" evidence="2">
    <location>
        <begin position="18"/>
        <end position="207"/>
    </location>
</feature>
<dbReference type="Gene3D" id="3.60.15.10">
    <property type="entry name" value="Ribonuclease Z/Hydroxyacylglutathione hydrolase-like"/>
    <property type="match status" value="1"/>
</dbReference>
<dbReference type="GO" id="GO:0042781">
    <property type="term" value="F:3'-tRNA processing endoribonuclease activity"/>
    <property type="evidence" value="ECO:0007669"/>
    <property type="project" value="TreeGrafter"/>
</dbReference>
<reference evidence="4" key="1">
    <citation type="submission" date="2016-10" db="EMBL/GenBank/DDBJ databases">
        <authorList>
            <person name="Varghese N."/>
            <person name="Submissions S."/>
        </authorList>
    </citation>
    <scope>NUCLEOTIDE SEQUENCE [LARGE SCALE GENOMIC DNA]</scope>
    <source>
        <strain evidence="4">ATCC 35263</strain>
    </source>
</reference>
<dbReference type="PANTHER" id="PTHR46018:SF2">
    <property type="entry name" value="ZINC PHOSPHODIESTERASE ELAC PROTEIN 1"/>
    <property type="match status" value="1"/>
</dbReference>
<accession>A0A1H6FK53</accession>
<name>A0A1H6FK53_THEAL</name>
<dbReference type="InterPro" id="IPR036866">
    <property type="entry name" value="RibonucZ/Hydroxyglut_hydro"/>
</dbReference>
<keyword evidence="1" id="KW-0378">Hydrolase</keyword>
<proteinExistence type="predicted"/>
<dbReference type="PANTHER" id="PTHR46018">
    <property type="entry name" value="ZINC PHOSPHODIESTERASE ELAC PROTEIN 1"/>
    <property type="match status" value="1"/>
</dbReference>
<dbReference type="RefSeq" id="WP_177169255.1">
    <property type="nucleotide sequence ID" value="NZ_FNWJ01000001.1"/>
</dbReference>
<gene>
    <name evidence="3" type="ORF">SAMN02745716_0399</name>
</gene>
<dbReference type="STRING" id="29539.SAMN02745716_0399"/>
<evidence type="ECO:0000313" key="3">
    <source>
        <dbReference type="EMBL" id="SEH10538.1"/>
    </source>
</evidence>
<keyword evidence="1" id="KW-0540">Nuclease</keyword>
<keyword evidence="4" id="KW-1185">Reference proteome</keyword>
<keyword evidence="1" id="KW-0255">Endonuclease</keyword>